<evidence type="ECO:0000256" key="1">
    <source>
        <dbReference type="PROSITE-ProRule" id="PRU00117"/>
    </source>
</evidence>
<dbReference type="EMBL" id="JASCZI010122273">
    <property type="protein sequence ID" value="MED6164037.1"/>
    <property type="molecule type" value="Genomic_DNA"/>
</dbReference>
<protein>
    <recommendedName>
        <fullName evidence="4">K Homology domain-containing protein</fullName>
    </recommendedName>
</protein>
<reference evidence="2 3" key="1">
    <citation type="journal article" date="2023" name="Plants (Basel)">
        <title>Bridging the Gap: Combining Genomics and Transcriptomics Approaches to Understand Stylosanthes scabra, an Orphan Legume from the Brazilian Caatinga.</title>
        <authorList>
            <person name="Ferreira-Neto J.R.C."/>
            <person name="da Silva M.D."/>
            <person name="Binneck E."/>
            <person name="de Melo N.F."/>
            <person name="da Silva R.H."/>
            <person name="de Melo A.L.T.M."/>
            <person name="Pandolfi V."/>
            <person name="Bustamante F.O."/>
            <person name="Brasileiro-Vidal A.C."/>
            <person name="Benko-Iseppon A.M."/>
        </authorList>
    </citation>
    <scope>NUCLEOTIDE SEQUENCE [LARGE SCALE GENOMIC DNA]</scope>
    <source>
        <tissue evidence="2">Leaves</tissue>
    </source>
</reference>
<dbReference type="Proteomes" id="UP001341840">
    <property type="component" value="Unassembled WGS sequence"/>
</dbReference>
<proteinExistence type="predicted"/>
<accession>A0ABU6UTR6</accession>
<gene>
    <name evidence="2" type="ORF">PIB30_085803</name>
</gene>
<keyword evidence="3" id="KW-1185">Reference proteome</keyword>
<organism evidence="2 3">
    <name type="scientific">Stylosanthes scabra</name>
    <dbReference type="NCBI Taxonomy" id="79078"/>
    <lineage>
        <taxon>Eukaryota</taxon>
        <taxon>Viridiplantae</taxon>
        <taxon>Streptophyta</taxon>
        <taxon>Embryophyta</taxon>
        <taxon>Tracheophyta</taxon>
        <taxon>Spermatophyta</taxon>
        <taxon>Magnoliopsida</taxon>
        <taxon>eudicotyledons</taxon>
        <taxon>Gunneridae</taxon>
        <taxon>Pentapetalae</taxon>
        <taxon>rosids</taxon>
        <taxon>fabids</taxon>
        <taxon>Fabales</taxon>
        <taxon>Fabaceae</taxon>
        <taxon>Papilionoideae</taxon>
        <taxon>50 kb inversion clade</taxon>
        <taxon>dalbergioids sensu lato</taxon>
        <taxon>Dalbergieae</taxon>
        <taxon>Pterocarpus clade</taxon>
        <taxon>Stylosanthes</taxon>
    </lineage>
</organism>
<evidence type="ECO:0008006" key="4">
    <source>
        <dbReference type="Google" id="ProtNLM"/>
    </source>
</evidence>
<dbReference type="PROSITE" id="PS50084">
    <property type="entry name" value="KH_TYPE_1"/>
    <property type="match status" value="1"/>
</dbReference>
<comment type="caution">
    <text evidence="2">The sequence shown here is derived from an EMBL/GenBank/DDBJ whole genome shotgun (WGS) entry which is preliminary data.</text>
</comment>
<keyword evidence="1" id="KW-0694">RNA-binding</keyword>
<sequence>MSGDGSTMSGAIIVSEEEASGSKFTTPVKKIKSSEILLSARQCCCIGQPISLDDDVTFEILIMETTIGGLIGRCGSNISRIGGIVSAMIKRKFELSKIHFNLDGHRANYLGCINVHQDSNDLCYRACGGCVKKVENEGGPTQKANIVAKTHGT</sequence>
<evidence type="ECO:0000313" key="2">
    <source>
        <dbReference type="EMBL" id="MED6164037.1"/>
    </source>
</evidence>
<evidence type="ECO:0000313" key="3">
    <source>
        <dbReference type="Proteomes" id="UP001341840"/>
    </source>
</evidence>
<name>A0ABU6UTR6_9FABA</name>